<sequence>MDPIGGVMTVPRYLAAAAVVLLTTAVVSTAPAQATDAAEVVRARGSLHDLQLSTTGPFDDARARFLMVQRQGSSVVILKVRGIDQSVAGRTFGAHLHTGPCVTGNGAAAGPHYNADTVAGHVPPRVDASTEVWLDFEVTPAGKGFAIARVPFTPLPGNRSVVIHEMPTDHHGAAGPRQACLPVSW</sequence>
<dbReference type="OrthoDB" id="3297424at2"/>
<dbReference type="EMBL" id="SMKA01000043">
    <property type="protein sequence ID" value="TDC30598.1"/>
    <property type="molecule type" value="Genomic_DNA"/>
</dbReference>
<name>A0A4R4Q639_9ACTN</name>
<evidence type="ECO:0000313" key="4">
    <source>
        <dbReference type="Proteomes" id="UP000295075"/>
    </source>
</evidence>
<dbReference type="GO" id="GO:0006801">
    <property type="term" value="P:superoxide metabolic process"/>
    <property type="evidence" value="ECO:0007669"/>
    <property type="project" value="InterPro"/>
</dbReference>
<comment type="caution">
    <text evidence="3">The sequence shown here is derived from an EMBL/GenBank/DDBJ whole genome shotgun (WGS) entry which is preliminary data.</text>
</comment>
<evidence type="ECO:0000313" key="3">
    <source>
        <dbReference type="EMBL" id="TDC30598.1"/>
    </source>
</evidence>
<evidence type="ECO:0000256" key="2">
    <source>
        <dbReference type="SAM" id="SignalP"/>
    </source>
</evidence>
<dbReference type="SUPFAM" id="SSF49329">
    <property type="entry name" value="Cu,Zn superoxide dismutase-like"/>
    <property type="match status" value="1"/>
</dbReference>
<keyword evidence="4" id="KW-1185">Reference proteome</keyword>
<gene>
    <name evidence="3" type="ORF">E1261_12890</name>
</gene>
<dbReference type="Gene3D" id="2.60.40.200">
    <property type="entry name" value="Superoxide dismutase, copper/zinc binding domain"/>
    <property type="match status" value="1"/>
</dbReference>
<protein>
    <submittedName>
        <fullName evidence="3">Uncharacterized protein</fullName>
    </submittedName>
</protein>
<reference evidence="3 4" key="1">
    <citation type="submission" date="2019-03" db="EMBL/GenBank/DDBJ databases">
        <title>Draft genome sequences of novel Actinobacteria.</title>
        <authorList>
            <person name="Sahin N."/>
            <person name="Ay H."/>
            <person name="Saygin H."/>
        </authorList>
    </citation>
    <scope>NUCLEOTIDE SEQUENCE [LARGE SCALE GENOMIC DNA]</scope>
    <source>
        <strain evidence="3 4">JCM 30547</strain>
    </source>
</reference>
<feature type="signal peptide" evidence="2">
    <location>
        <begin position="1"/>
        <end position="32"/>
    </location>
</feature>
<dbReference type="Proteomes" id="UP000295075">
    <property type="component" value="Unassembled WGS sequence"/>
</dbReference>
<evidence type="ECO:0000256" key="1">
    <source>
        <dbReference type="ARBA" id="ARBA00010457"/>
    </source>
</evidence>
<dbReference type="GO" id="GO:0046872">
    <property type="term" value="F:metal ion binding"/>
    <property type="evidence" value="ECO:0007669"/>
    <property type="project" value="InterPro"/>
</dbReference>
<accession>A0A4R4Q639</accession>
<dbReference type="InterPro" id="IPR036423">
    <property type="entry name" value="SOD-like_Cu/Zn_dom_sf"/>
</dbReference>
<feature type="chain" id="PRO_5020845959" evidence="2">
    <location>
        <begin position="33"/>
        <end position="185"/>
    </location>
</feature>
<keyword evidence="2" id="KW-0732">Signal</keyword>
<comment type="similarity">
    <text evidence="1">Belongs to the Cu-Zn superoxide dismutase family.</text>
</comment>
<proteinExistence type="inferred from homology"/>
<organism evidence="3 4">
    <name type="scientific">Kribbella albertanoniae</name>
    <dbReference type="NCBI Taxonomy" id="1266829"/>
    <lineage>
        <taxon>Bacteria</taxon>
        <taxon>Bacillati</taxon>
        <taxon>Actinomycetota</taxon>
        <taxon>Actinomycetes</taxon>
        <taxon>Propionibacteriales</taxon>
        <taxon>Kribbellaceae</taxon>
        <taxon>Kribbella</taxon>
    </lineage>
</organism>
<dbReference type="AlphaFoldDB" id="A0A4R4Q639"/>